<evidence type="ECO:0000313" key="3">
    <source>
        <dbReference type="Proteomes" id="UP000029066"/>
    </source>
</evidence>
<evidence type="ECO:0008006" key="4">
    <source>
        <dbReference type="Google" id="ProtNLM"/>
    </source>
</evidence>
<protein>
    <recommendedName>
        <fullName evidence="4">Lipoprotein</fullName>
    </recommendedName>
</protein>
<dbReference type="EMBL" id="JGZN01000016">
    <property type="protein sequence ID" value="KFI91201.1"/>
    <property type="molecule type" value="Genomic_DNA"/>
</dbReference>
<feature type="signal peptide" evidence="1">
    <location>
        <begin position="1"/>
        <end position="29"/>
    </location>
</feature>
<proteinExistence type="predicted"/>
<comment type="caution">
    <text evidence="2">The sequence shown here is derived from an EMBL/GenBank/DDBJ whole genome shotgun (WGS) entry which is preliminary data.</text>
</comment>
<feature type="chain" id="PRO_5038609823" description="Lipoprotein" evidence="1">
    <location>
        <begin position="30"/>
        <end position="250"/>
    </location>
</feature>
<evidence type="ECO:0000313" key="2">
    <source>
        <dbReference type="EMBL" id="KFI91201.1"/>
    </source>
</evidence>
<dbReference type="AlphaFoldDB" id="A0A087D6Q1"/>
<sequence>MVGWGFSGRRIPSIVCRTMTLLITMPLLASCVACGFPSNTAVNGDKNNAQSTAVTCKAPDFSGPYANEFKNAYEQSKTELGKRILEDCQITDAELNEILDTQNACLAPYGLATTKSQLTRLRDSALSDDEMNQKNTECAEKTDWWNIEALYDEMQGNPSNLDVEAVQKATYRCLTQHDLLPKPITEQEYLAMELTGSEGLSDEQIAEKTSRWNEFYHVYMQYNDDGSPNSDYDAAKARQFWDCQSDPLAQ</sequence>
<dbReference type="STRING" id="1437607.BISA_1798"/>
<name>A0A087D6Q1_9BIFI</name>
<gene>
    <name evidence="2" type="ORF">BISA_1798</name>
</gene>
<keyword evidence="1" id="KW-0732">Signal</keyword>
<reference evidence="2 3" key="1">
    <citation type="submission" date="2014-03" db="EMBL/GenBank/DDBJ databases">
        <title>Genomics of Bifidobacteria.</title>
        <authorList>
            <person name="Ventura M."/>
            <person name="Milani C."/>
            <person name="Lugli G.A."/>
        </authorList>
    </citation>
    <scope>NUCLEOTIDE SEQUENCE [LARGE SCALE GENOMIC DNA]</scope>
    <source>
        <strain evidence="2 3">DSM 23967</strain>
    </source>
</reference>
<dbReference type="Proteomes" id="UP000029066">
    <property type="component" value="Unassembled WGS sequence"/>
</dbReference>
<accession>A0A087D6Q1</accession>
<organism evidence="2 3">
    <name type="scientific">Bifidobacterium saguini DSM 23967</name>
    <dbReference type="NCBI Taxonomy" id="1437607"/>
    <lineage>
        <taxon>Bacteria</taxon>
        <taxon>Bacillati</taxon>
        <taxon>Actinomycetota</taxon>
        <taxon>Actinomycetes</taxon>
        <taxon>Bifidobacteriales</taxon>
        <taxon>Bifidobacteriaceae</taxon>
        <taxon>Bifidobacterium</taxon>
    </lineage>
</organism>
<evidence type="ECO:0000256" key="1">
    <source>
        <dbReference type="SAM" id="SignalP"/>
    </source>
</evidence>